<accession>A0A8K0DI07</accession>
<evidence type="ECO:0000256" key="3">
    <source>
        <dbReference type="ARBA" id="ARBA00022833"/>
    </source>
</evidence>
<evidence type="ECO:0000256" key="2">
    <source>
        <dbReference type="ARBA" id="ARBA00022771"/>
    </source>
</evidence>
<dbReference type="SUPFAM" id="SSF57716">
    <property type="entry name" value="Glucocorticoid receptor-like (DNA-binding domain)"/>
    <property type="match status" value="1"/>
</dbReference>
<evidence type="ECO:0000313" key="8">
    <source>
        <dbReference type="Proteomes" id="UP000801492"/>
    </source>
</evidence>
<reference evidence="7" key="1">
    <citation type="submission" date="2019-08" db="EMBL/GenBank/DDBJ databases">
        <title>The genome of the North American firefly Photinus pyralis.</title>
        <authorList>
            <consortium name="Photinus pyralis genome working group"/>
            <person name="Fallon T.R."/>
            <person name="Sander Lower S.E."/>
            <person name="Weng J.-K."/>
        </authorList>
    </citation>
    <scope>NUCLEOTIDE SEQUENCE</scope>
    <source>
        <strain evidence="7">TRF0915ILg1</strain>
        <tissue evidence="7">Whole body</tissue>
    </source>
</reference>
<dbReference type="InterPro" id="IPR006612">
    <property type="entry name" value="THAP_Znf"/>
</dbReference>
<evidence type="ECO:0000259" key="6">
    <source>
        <dbReference type="PROSITE" id="PS50950"/>
    </source>
</evidence>
<dbReference type="GO" id="GO:0003677">
    <property type="term" value="F:DNA binding"/>
    <property type="evidence" value="ECO:0007669"/>
    <property type="project" value="UniProtKB-UniRule"/>
</dbReference>
<feature type="domain" description="THAP-type" evidence="6">
    <location>
        <begin position="1"/>
        <end position="90"/>
    </location>
</feature>
<name>A0A8K0DI07_IGNLU</name>
<dbReference type="Proteomes" id="UP000801492">
    <property type="component" value="Unassembled WGS sequence"/>
</dbReference>
<keyword evidence="8" id="KW-1185">Reference proteome</keyword>
<dbReference type="AlphaFoldDB" id="A0A8K0DI07"/>
<organism evidence="7 8">
    <name type="scientific">Ignelater luminosus</name>
    <name type="common">Cucubano</name>
    <name type="synonym">Pyrophorus luminosus</name>
    <dbReference type="NCBI Taxonomy" id="2038154"/>
    <lineage>
        <taxon>Eukaryota</taxon>
        <taxon>Metazoa</taxon>
        <taxon>Ecdysozoa</taxon>
        <taxon>Arthropoda</taxon>
        <taxon>Hexapoda</taxon>
        <taxon>Insecta</taxon>
        <taxon>Pterygota</taxon>
        <taxon>Neoptera</taxon>
        <taxon>Endopterygota</taxon>
        <taxon>Coleoptera</taxon>
        <taxon>Polyphaga</taxon>
        <taxon>Elateriformia</taxon>
        <taxon>Elateroidea</taxon>
        <taxon>Elateridae</taxon>
        <taxon>Agrypninae</taxon>
        <taxon>Pyrophorini</taxon>
        <taxon>Ignelater</taxon>
    </lineage>
</organism>
<dbReference type="OrthoDB" id="6742061at2759"/>
<keyword evidence="2 5" id="KW-0863">Zinc-finger</keyword>
<keyword evidence="3" id="KW-0862">Zinc</keyword>
<gene>
    <name evidence="7" type="ORF">ILUMI_05315</name>
</gene>
<dbReference type="EMBL" id="VTPC01001956">
    <property type="protein sequence ID" value="KAF2900910.1"/>
    <property type="molecule type" value="Genomic_DNA"/>
</dbReference>
<keyword evidence="1" id="KW-0479">Metal-binding</keyword>
<evidence type="ECO:0000256" key="4">
    <source>
        <dbReference type="ARBA" id="ARBA00023125"/>
    </source>
</evidence>
<dbReference type="Pfam" id="PF05485">
    <property type="entry name" value="THAP"/>
    <property type="match status" value="1"/>
</dbReference>
<protein>
    <recommendedName>
        <fullName evidence="6">THAP-type domain-containing protein</fullName>
    </recommendedName>
</protein>
<evidence type="ECO:0000313" key="7">
    <source>
        <dbReference type="EMBL" id="KAF2900910.1"/>
    </source>
</evidence>
<evidence type="ECO:0000256" key="1">
    <source>
        <dbReference type="ARBA" id="ARBA00022723"/>
    </source>
</evidence>
<keyword evidence="4 5" id="KW-0238">DNA-binding</keyword>
<dbReference type="GO" id="GO:0008270">
    <property type="term" value="F:zinc ion binding"/>
    <property type="evidence" value="ECO:0007669"/>
    <property type="project" value="UniProtKB-KW"/>
</dbReference>
<dbReference type="SMART" id="SM00980">
    <property type="entry name" value="THAP"/>
    <property type="match status" value="1"/>
</dbReference>
<proteinExistence type="predicted"/>
<dbReference type="PROSITE" id="PS50950">
    <property type="entry name" value="ZF_THAP"/>
    <property type="match status" value="1"/>
</dbReference>
<evidence type="ECO:0000256" key="5">
    <source>
        <dbReference type="PROSITE-ProRule" id="PRU00309"/>
    </source>
</evidence>
<comment type="caution">
    <text evidence="7">The sequence shown here is derived from an EMBL/GenBank/DDBJ whole genome shotgun (WGS) entry which is preliminary data.</text>
</comment>
<sequence length="229" mass="26741">MKKYRCCIPGCNTYGPLSNFLSIPFESQWRDQWLSVIPRKDWVVDSSTVACIKHFQQSSIKQFIPTNNTQNGKKGTTKLHHNILAVPQYFPEFGTPNNSQESYFPVEMFELYCRDSEGPDTTGDIEDDDKDYLLNYGYFKLKYPQRFATFLESIWQVHSTEERTFFYTVDFSERPRVPCSIKVDNDLRVVVSLDGRHVDPCDLTWVLPVTTNKINRWSQLLAMLTMYGK</sequence>